<proteinExistence type="predicted"/>
<organism evidence="2 3">
    <name type="scientific">Antrihabitans stalactiti</name>
    <dbReference type="NCBI Taxonomy" id="2584121"/>
    <lineage>
        <taxon>Bacteria</taxon>
        <taxon>Bacillati</taxon>
        <taxon>Actinomycetota</taxon>
        <taxon>Actinomycetes</taxon>
        <taxon>Mycobacteriales</taxon>
        <taxon>Nocardiaceae</taxon>
        <taxon>Antrihabitans</taxon>
    </lineage>
</organism>
<dbReference type="EMBL" id="VCQU01000007">
    <property type="protein sequence ID" value="NMN97232.1"/>
    <property type="molecule type" value="Genomic_DNA"/>
</dbReference>
<sequence>MPAVGEVSSILTPRQVNPSGPLDPRCILAQGNPICANGPWVADPNATPNPLPKGPAGGDLNDPTNPLSPLNPGNPQNEMNPANPLSPLNPTSPTNPMNTA</sequence>
<accession>A0A848KKM4</accession>
<feature type="region of interest" description="Disordered" evidence="1">
    <location>
        <begin position="1"/>
        <end position="100"/>
    </location>
</feature>
<feature type="compositionally biased region" description="Polar residues" evidence="1">
    <location>
        <begin position="62"/>
        <end position="80"/>
    </location>
</feature>
<keyword evidence="3" id="KW-1185">Reference proteome</keyword>
<reference evidence="2 3" key="2">
    <citation type="submission" date="2020-06" db="EMBL/GenBank/DDBJ databases">
        <title>Antribacter stalactiti gen. nov., sp. nov., a new member of the family Nacardiaceae isolated from a cave.</title>
        <authorList>
            <person name="Kim I.S."/>
        </authorList>
    </citation>
    <scope>NUCLEOTIDE SEQUENCE [LARGE SCALE GENOMIC DNA]</scope>
    <source>
        <strain evidence="2 3">YC2-7</strain>
    </source>
</reference>
<evidence type="ECO:0000313" key="3">
    <source>
        <dbReference type="Proteomes" id="UP000535543"/>
    </source>
</evidence>
<comment type="caution">
    <text evidence="2">The sequence shown here is derived from an EMBL/GenBank/DDBJ whole genome shotgun (WGS) entry which is preliminary data.</text>
</comment>
<reference evidence="2 3" key="1">
    <citation type="submission" date="2019-05" db="EMBL/GenBank/DDBJ databases">
        <authorList>
            <person name="Lee S.D."/>
        </authorList>
    </citation>
    <scope>NUCLEOTIDE SEQUENCE [LARGE SCALE GENOMIC DNA]</scope>
    <source>
        <strain evidence="2 3">YC2-7</strain>
    </source>
</reference>
<name>A0A848KKM4_9NOCA</name>
<evidence type="ECO:0000313" key="2">
    <source>
        <dbReference type="EMBL" id="NMN97232.1"/>
    </source>
</evidence>
<feature type="compositionally biased region" description="Polar residues" evidence="1">
    <location>
        <begin position="86"/>
        <end position="100"/>
    </location>
</feature>
<feature type="compositionally biased region" description="Polar residues" evidence="1">
    <location>
        <begin position="9"/>
        <end position="18"/>
    </location>
</feature>
<dbReference type="RefSeq" id="WP_169589855.1">
    <property type="nucleotide sequence ID" value="NZ_VCQU01000007.1"/>
</dbReference>
<protein>
    <submittedName>
        <fullName evidence="2">Uncharacterized protein</fullName>
    </submittedName>
</protein>
<evidence type="ECO:0000256" key="1">
    <source>
        <dbReference type="SAM" id="MobiDB-lite"/>
    </source>
</evidence>
<dbReference type="AlphaFoldDB" id="A0A848KKM4"/>
<gene>
    <name evidence="2" type="ORF">FGL95_19530</name>
</gene>
<dbReference type="Proteomes" id="UP000535543">
    <property type="component" value="Unassembled WGS sequence"/>
</dbReference>